<accession>A0A5R9F456</accession>
<organism evidence="9 10">
    <name type="scientific">Exobacillus caeni</name>
    <dbReference type="NCBI Taxonomy" id="2574798"/>
    <lineage>
        <taxon>Bacteria</taxon>
        <taxon>Bacillati</taxon>
        <taxon>Bacillota</taxon>
        <taxon>Bacilli</taxon>
        <taxon>Bacillales</taxon>
        <taxon>Guptibacillaceae</taxon>
        <taxon>Exobacillus</taxon>
    </lineage>
</organism>
<dbReference type="EC" id="4.2.1.113" evidence="6 7"/>
<evidence type="ECO:0000259" key="8">
    <source>
        <dbReference type="SMART" id="SM00922"/>
    </source>
</evidence>
<evidence type="ECO:0000313" key="10">
    <source>
        <dbReference type="Proteomes" id="UP000308230"/>
    </source>
</evidence>
<comment type="function">
    <text evidence="7">Converts 2-succinyl-6-hydroxy-2,4-cyclohexadiene-1-carboxylate (SHCHC) to 2-succinylbenzoate (OSB).</text>
</comment>
<keyword evidence="3 7" id="KW-0479">Metal-binding</keyword>
<dbReference type="SMART" id="SM00922">
    <property type="entry name" value="MR_MLE"/>
    <property type="match status" value="1"/>
</dbReference>
<dbReference type="GO" id="GO:0016854">
    <property type="term" value="F:racemase and epimerase activity"/>
    <property type="evidence" value="ECO:0007669"/>
    <property type="project" value="UniProtKB-ARBA"/>
</dbReference>
<dbReference type="GO" id="GO:0000287">
    <property type="term" value="F:magnesium ion binding"/>
    <property type="evidence" value="ECO:0007669"/>
    <property type="project" value="UniProtKB-UniRule"/>
</dbReference>
<dbReference type="NCBIfam" id="TIGR01928">
    <property type="entry name" value="menC_lowGC_arch"/>
    <property type="match status" value="1"/>
</dbReference>
<evidence type="ECO:0000313" key="9">
    <source>
        <dbReference type="EMBL" id="TLS38367.1"/>
    </source>
</evidence>
<comment type="cofactor">
    <cofactor evidence="1 7">
        <name>a divalent metal cation</name>
        <dbReference type="ChEBI" id="CHEBI:60240"/>
    </cofactor>
</comment>
<evidence type="ECO:0000256" key="4">
    <source>
        <dbReference type="ARBA" id="ARBA00022842"/>
    </source>
</evidence>
<dbReference type="InterPro" id="IPR010197">
    <property type="entry name" value="OSBS/NAAAR"/>
</dbReference>
<dbReference type="PANTHER" id="PTHR48073:SF5">
    <property type="entry name" value="O-SUCCINYLBENZOATE SYNTHASE"/>
    <property type="match status" value="1"/>
</dbReference>
<gene>
    <name evidence="7 9" type="primary">menC</name>
    <name evidence="9" type="ORF">FCL54_07275</name>
</gene>
<feature type="binding site" evidence="7">
    <location>
        <position position="241"/>
    </location>
    <ligand>
        <name>Mg(2+)</name>
        <dbReference type="ChEBI" id="CHEBI:18420"/>
    </ligand>
</feature>
<dbReference type="Proteomes" id="UP000308230">
    <property type="component" value="Unassembled WGS sequence"/>
</dbReference>
<sequence length="379" mass="42361">MLIPIEKVILHKVRMKMKTPFKNSFGSVQEKEFFIVELADGREHRGFGESVAFSSPWYTEETVGTTEHIMNDFLVPFLLQNPVSHPREVTKLFDVIRRNNMAKAAIEGAVWDLYAKREGITLAKALGGEKNTVEAGISIGIQPSIKELLTVIGQYAAKGYKRVKIKIKPGWDIEVIKQVREAYPELPIMADANSAYTLADIEHLKKLDEFGLMMIEQPLGQEDLLNHAKLQKEIETPVCLDESIHSLDDVKNAIALGSCKVINIKIGRVGGLEEAKKIHDYCMEHNIPVWCGGMLEAGVGRAHNIAVSTLQNFVLPGDTAGSSRYWEKDIIEPEVTVIDGIINVPDSPGIGYNINRAALEKFTMNKKEFTLENIHPIQF</sequence>
<dbReference type="OrthoDB" id="9774531at2"/>
<evidence type="ECO:0000256" key="6">
    <source>
        <dbReference type="ARBA" id="ARBA00029491"/>
    </source>
</evidence>
<keyword evidence="10" id="KW-1185">Reference proteome</keyword>
<evidence type="ECO:0000256" key="7">
    <source>
        <dbReference type="HAMAP-Rule" id="MF_01933"/>
    </source>
</evidence>
<dbReference type="Gene3D" id="3.20.20.120">
    <property type="entry name" value="Enolase-like C-terminal domain"/>
    <property type="match status" value="1"/>
</dbReference>
<evidence type="ECO:0000256" key="3">
    <source>
        <dbReference type="ARBA" id="ARBA00022723"/>
    </source>
</evidence>
<dbReference type="InterPro" id="IPR047585">
    <property type="entry name" value="MenC"/>
</dbReference>
<dbReference type="GO" id="GO:0043748">
    <property type="term" value="F:O-succinylbenzoate synthase activity"/>
    <property type="evidence" value="ECO:0007669"/>
    <property type="project" value="UniProtKB-EC"/>
</dbReference>
<keyword evidence="2 7" id="KW-0474">Menaquinone biosynthesis</keyword>
<dbReference type="AlphaFoldDB" id="A0A5R9F456"/>
<dbReference type="InterPro" id="IPR029017">
    <property type="entry name" value="Enolase-like_N"/>
</dbReference>
<dbReference type="Pfam" id="PF13378">
    <property type="entry name" value="MR_MLE_C"/>
    <property type="match status" value="1"/>
</dbReference>
<dbReference type="PANTHER" id="PTHR48073">
    <property type="entry name" value="O-SUCCINYLBENZOATE SYNTHASE-RELATED"/>
    <property type="match status" value="1"/>
</dbReference>
<dbReference type="Gene3D" id="3.30.390.10">
    <property type="entry name" value="Enolase-like, N-terminal domain"/>
    <property type="match status" value="1"/>
</dbReference>
<dbReference type="RefSeq" id="WP_138124919.1">
    <property type="nucleotide sequence ID" value="NZ_SWLG01000004.1"/>
</dbReference>
<evidence type="ECO:0000256" key="5">
    <source>
        <dbReference type="ARBA" id="ARBA00023239"/>
    </source>
</evidence>
<dbReference type="InterPro" id="IPR013341">
    <property type="entry name" value="Mandelate_racemase_N_dom"/>
</dbReference>
<dbReference type="EMBL" id="SWLG01000004">
    <property type="protein sequence ID" value="TLS38367.1"/>
    <property type="molecule type" value="Genomic_DNA"/>
</dbReference>
<evidence type="ECO:0000256" key="1">
    <source>
        <dbReference type="ARBA" id="ARBA00001968"/>
    </source>
</evidence>
<dbReference type="UniPathway" id="UPA00079"/>
<comment type="caution">
    <text evidence="9">The sequence shown here is derived from an EMBL/GenBank/DDBJ whole genome shotgun (WGS) entry which is preliminary data.</text>
</comment>
<dbReference type="GO" id="GO:0009234">
    <property type="term" value="P:menaquinone biosynthetic process"/>
    <property type="evidence" value="ECO:0007669"/>
    <property type="project" value="UniProtKB-UniRule"/>
</dbReference>
<dbReference type="InterPro" id="IPR029065">
    <property type="entry name" value="Enolase_C-like"/>
</dbReference>
<keyword evidence="4 7" id="KW-0460">Magnesium</keyword>
<feature type="domain" description="Mandelate racemase/muconate lactonizing enzyme C-terminal" evidence="8">
    <location>
        <begin position="145"/>
        <end position="237"/>
    </location>
</feature>
<feature type="active site" description="Proton donor" evidence="7">
    <location>
        <position position="166"/>
    </location>
</feature>
<protein>
    <recommendedName>
        <fullName evidence="6 7">o-succinylbenzoate synthase</fullName>
        <shortName evidence="7">OSB synthase</shortName>
        <shortName evidence="7">OSBS</shortName>
        <ecNumber evidence="6 7">4.2.1.113</ecNumber>
    </recommendedName>
    <alternativeName>
        <fullName evidence="7">4-(2'-carboxyphenyl)-4-oxybutyric acid synthase</fullName>
    </alternativeName>
    <alternativeName>
        <fullName evidence="7">o-succinylbenzoic acid synthase</fullName>
    </alternativeName>
</protein>
<dbReference type="InterPro" id="IPR013342">
    <property type="entry name" value="Mandelate_racemase_C"/>
</dbReference>
<dbReference type="InterPro" id="IPR036849">
    <property type="entry name" value="Enolase-like_C_sf"/>
</dbReference>
<comment type="pathway">
    <text evidence="7">Quinol/quinone metabolism; 1,4-dihydroxy-2-naphthoate biosynthesis; 1,4-dihydroxy-2-naphthoate from chorismate: step 4/7.</text>
</comment>
<proteinExistence type="inferred from homology"/>
<comment type="similarity">
    <text evidence="7">Belongs to the mandelate racemase/muconate lactonizing enzyme family. MenC type 2 subfamily.</text>
</comment>
<dbReference type="SUPFAM" id="SSF54826">
    <property type="entry name" value="Enolase N-terminal domain-like"/>
    <property type="match status" value="1"/>
</dbReference>
<keyword evidence="5 7" id="KW-0456">Lyase</keyword>
<comment type="pathway">
    <text evidence="7">Quinol/quinone metabolism; menaquinone biosynthesis.</text>
</comment>
<dbReference type="Pfam" id="PF02746">
    <property type="entry name" value="MR_MLE_N"/>
    <property type="match status" value="1"/>
</dbReference>
<name>A0A5R9F456_9BACL</name>
<feature type="binding site" evidence="7">
    <location>
        <position position="216"/>
    </location>
    <ligand>
        <name>Mg(2+)</name>
        <dbReference type="ChEBI" id="CHEBI:18420"/>
    </ligand>
</feature>
<evidence type="ECO:0000256" key="2">
    <source>
        <dbReference type="ARBA" id="ARBA00022428"/>
    </source>
</evidence>
<dbReference type="SFLD" id="SFLDG00180">
    <property type="entry name" value="muconate_cycloisomerase"/>
    <property type="match status" value="1"/>
</dbReference>
<dbReference type="HAMAP" id="MF_01933">
    <property type="entry name" value="MenC_2"/>
    <property type="match status" value="1"/>
</dbReference>
<feature type="binding site" evidence="7">
    <location>
        <position position="191"/>
    </location>
    <ligand>
        <name>Mg(2+)</name>
        <dbReference type="ChEBI" id="CHEBI:18420"/>
    </ligand>
</feature>
<dbReference type="SFLD" id="SFLDS00001">
    <property type="entry name" value="Enolase"/>
    <property type="match status" value="1"/>
</dbReference>
<reference evidence="9 10" key="1">
    <citation type="submission" date="2019-04" db="EMBL/GenBank/DDBJ databases">
        <title>Bacillus caeni sp. nov., a bacterium isolated from mangrove sediment.</title>
        <authorList>
            <person name="Huang H."/>
            <person name="Mo K."/>
            <person name="Hu Y."/>
        </authorList>
    </citation>
    <scope>NUCLEOTIDE SEQUENCE [LARGE SCALE GENOMIC DNA]</scope>
    <source>
        <strain evidence="9 10">HB172195</strain>
    </source>
</reference>
<comment type="catalytic activity">
    <reaction evidence="7">
        <text>(1R,6R)-6-hydroxy-2-succinyl-cyclohexa-2,4-diene-1-carboxylate = 2-succinylbenzoate + H2O</text>
        <dbReference type="Rhea" id="RHEA:10196"/>
        <dbReference type="ChEBI" id="CHEBI:15377"/>
        <dbReference type="ChEBI" id="CHEBI:18325"/>
        <dbReference type="ChEBI" id="CHEBI:58689"/>
        <dbReference type="EC" id="4.2.1.113"/>
    </reaction>
</comment>
<feature type="active site" description="Proton acceptor" evidence="7">
    <location>
        <position position="265"/>
    </location>
</feature>
<dbReference type="SFLD" id="SFLDF00009">
    <property type="entry name" value="o-succinylbenzoate_synthase"/>
    <property type="match status" value="1"/>
</dbReference>
<dbReference type="UniPathway" id="UPA01057">
    <property type="reaction ID" value="UER00165"/>
</dbReference>
<dbReference type="SUPFAM" id="SSF51604">
    <property type="entry name" value="Enolase C-terminal domain-like"/>
    <property type="match status" value="1"/>
</dbReference>
<dbReference type="CDD" id="cd03317">
    <property type="entry name" value="NAAAR"/>
    <property type="match status" value="1"/>
</dbReference>